<dbReference type="Proteomes" id="UP001064048">
    <property type="component" value="Chromosome 25"/>
</dbReference>
<name>A0ACC0JGM2_CHOFU</name>
<comment type="caution">
    <text evidence="1">The sequence shown here is derived from an EMBL/GenBank/DDBJ whole genome shotgun (WGS) entry which is preliminary data.</text>
</comment>
<organism evidence="1 2">
    <name type="scientific">Choristoneura fumiferana</name>
    <name type="common">Spruce budworm moth</name>
    <name type="synonym">Archips fumiferana</name>
    <dbReference type="NCBI Taxonomy" id="7141"/>
    <lineage>
        <taxon>Eukaryota</taxon>
        <taxon>Metazoa</taxon>
        <taxon>Ecdysozoa</taxon>
        <taxon>Arthropoda</taxon>
        <taxon>Hexapoda</taxon>
        <taxon>Insecta</taxon>
        <taxon>Pterygota</taxon>
        <taxon>Neoptera</taxon>
        <taxon>Endopterygota</taxon>
        <taxon>Lepidoptera</taxon>
        <taxon>Glossata</taxon>
        <taxon>Ditrysia</taxon>
        <taxon>Tortricoidea</taxon>
        <taxon>Tortricidae</taxon>
        <taxon>Tortricinae</taxon>
        <taxon>Choristoneura</taxon>
    </lineage>
</organism>
<evidence type="ECO:0000313" key="2">
    <source>
        <dbReference type="Proteomes" id="UP001064048"/>
    </source>
</evidence>
<keyword evidence="2" id="KW-1185">Reference proteome</keyword>
<protein>
    <submittedName>
        <fullName evidence="1">Uncharacterized protein</fullName>
    </submittedName>
</protein>
<dbReference type="EMBL" id="CM046125">
    <property type="protein sequence ID" value="KAI8423193.1"/>
    <property type="molecule type" value="Genomic_DNA"/>
</dbReference>
<accession>A0ACC0JGM2</accession>
<evidence type="ECO:0000313" key="1">
    <source>
        <dbReference type="EMBL" id="KAI8423193.1"/>
    </source>
</evidence>
<feature type="non-terminal residue" evidence="1">
    <location>
        <position position="502"/>
    </location>
</feature>
<gene>
    <name evidence="1" type="ORF">MSG28_014237</name>
</gene>
<reference evidence="1 2" key="1">
    <citation type="journal article" date="2022" name="Genome Biol. Evol.">
        <title>The Spruce Budworm Genome: Reconstructing the Evolutionary History of Antifreeze Proteins.</title>
        <authorList>
            <person name="Beliveau C."/>
            <person name="Gagne P."/>
            <person name="Picq S."/>
            <person name="Vernygora O."/>
            <person name="Keeling C.I."/>
            <person name="Pinkney K."/>
            <person name="Doucet D."/>
            <person name="Wen F."/>
            <person name="Johnston J.S."/>
            <person name="Maaroufi H."/>
            <person name="Boyle B."/>
            <person name="Laroche J."/>
            <person name="Dewar K."/>
            <person name="Juretic N."/>
            <person name="Blackburn G."/>
            <person name="Nisole A."/>
            <person name="Brunet B."/>
            <person name="Brandao M."/>
            <person name="Lumley L."/>
            <person name="Duan J."/>
            <person name="Quan G."/>
            <person name="Lucarotti C.J."/>
            <person name="Roe A.D."/>
            <person name="Sperling F.A.H."/>
            <person name="Levesque R.C."/>
            <person name="Cusson M."/>
        </authorList>
    </citation>
    <scope>NUCLEOTIDE SEQUENCE [LARGE SCALE GENOMIC DNA]</scope>
    <source>
        <strain evidence="1">Glfc:IPQL:Cfum</strain>
    </source>
</reference>
<sequence>VDSDLTPDWRVEETPPGPYIPNWYMEMGRPYRLSPFTKQADRWNKATRLQRASPFPGEAGQAQVMIVVGFQFMWYYKKVPMPWFKYAIKTRQWLDTCPKSEWGHFICLFGRWASLGIDSGAALHRISRREGWMEDGLLGLGAFSMTLRAPIITHYFTPLENHPVLDFLYAAYMGTMKYRYLDNRFYDTKYRAPYPKPWHYIPWLYPMLSANKSSEVGVLNLDSNESTREKRKSVKMKLRDIEKQIHPVNITKTRHIGQANYNPGGKSAENFDVDNRIQYKLPSHYSLETKDFADVEGKGMGPNFDRIFSHIESSENEKESTVAEVVSPNNIEKSDFIQSTPNPNTIMTDDVLFEENVSKNPLLERYLQFNEIGPWKAVSDLDLSGIGDLVGVFVRPGLVRTVAIPGGGVVVHMMLHMMLGIVDHFIVDHLGLRELEDDHSTCEKKYNKRSDADKSDIFNNILENNKDEDRSMCTKAPVLVKARGDTFKVAPWKKNSGSVSFM</sequence>
<proteinExistence type="predicted"/>
<feature type="non-terminal residue" evidence="1">
    <location>
        <position position="1"/>
    </location>
</feature>